<sequence length="299" mass="34496">MSGEIFFDFGVKPVKKRKSQVRESQPGSTENKEADKNSTEVRGERKKHHIWKRTDYAKANAADIMSFYGGGKQNEIEQPTTRMKLRLCMLEVEILIDANFISSKSSERKEKKAEKDEEELISLLSEKDTSEKDEKERKKRKKRKKKRLDEPADDLEIDKKRRQWSRAKKRRSFRHEDSEDKTDDEEGTGLGEEAMNVSAPATESLSQSPSPSLLEENTKTALCAPSMESMMPEDADDVGDEKPPVNYKAMYGEASESKYIDMMELSVELRYWIVLALFICLLIIYRSFLPPLQCDTKFQ</sequence>
<evidence type="ECO:0000256" key="2">
    <source>
        <dbReference type="SAM" id="Phobius"/>
    </source>
</evidence>
<dbReference type="OrthoDB" id="5870246at2759"/>
<feature type="compositionally biased region" description="Basic and acidic residues" evidence="1">
    <location>
        <begin position="105"/>
        <end position="115"/>
    </location>
</feature>
<organism evidence="3 4">
    <name type="scientific">Acanthocheilonema viteae</name>
    <name type="common">Filarial nematode worm</name>
    <name type="synonym">Dipetalonema viteae</name>
    <dbReference type="NCBI Taxonomy" id="6277"/>
    <lineage>
        <taxon>Eukaryota</taxon>
        <taxon>Metazoa</taxon>
        <taxon>Ecdysozoa</taxon>
        <taxon>Nematoda</taxon>
        <taxon>Chromadorea</taxon>
        <taxon>Rhabditida</taxon>
        <taxon>Spirurina</taxon>
        <taxon>Spiruromorpha</taxon>
        <taxon>Filarioidea</taxon>
        <taxon>Onchocercidae</taxon>
        <taxon>Acanthocheilonema</taxon>
    </lineage>
</organism>
<protein>
    <submittedName>
        <fullName evidence="3">Uncharacterized protein</fullName>
    </submittedName>
</protein>
<keyword evidence="2" id="KW-0472">Membrane</keyword>
<keyword evidence="2" id="KW-0812">Transmembrane</keyword>
<feature type="region of interest" description="Disordered" evidence="1">
    <location>
        <begin position="104"/>
        <end position="154"/>
    </location>
</feature>
<gene>
    <name evidence="3" type="ORF">NAV_LOCUS9298</name>
</gene>
<accession>A0A498SYR1</accession>
<dbReference type="Proteomes" id="UP000276991">
    <property type="component" value="Unassembled WGS sequence"/>
</dbReference>
<feature type="compositionally biased region" description="Basic and acidic residues" evidence="1">
    <location>
        <begin position="30"/>
        <end position="43"/>
    </location>
</feature>
<feature type="region of interest" description="Disordered" evidence="1">
    <location>
        <begin position="195"/>
        <end position="214"/>
    </location>
</feature>
<evidence type="ECO:0000313" key="4">
    <source>
        <dbReference type="Proteomes" id="UP000276991"/>
    </source>
</evidence>
<feature type="compositionally biased region" description="Basic residues" evidence="1">
    <location>
        <begin position="137"/>
        <end position="146"/>
    </location>
</feature>
<keyword evidence="2" id="KW-1133">Transmembrane helix</keyword>
<feature type="transmembrane region" description="Helical" evidence="2">
    <location>
        <begin position="269"/>
        <end position="289"/>
    </location>
</feature>
<feature type="compositionally biased region" description="Low complexity" evidence="1">
    <location>
        <begin position="203"/>
        <end position="214"/>
    </location>
</feature>
<feature type="region of interest" description="Disordered" evidence="1">
    <location>
        <begin position="14"/>
        <end position="48"/>
    </location>
</feature>
<feature type="region of interest" description="Disordered" evidence="1">
    <location>
        <begin position="166"/>
        <end position="190"/>
    </location>
</feature>
<keyword evidence="4" id="KW-1185">Reference proteome</keyword>
<feature type="compositionally biased region" description="Basic and acidic residues" evidence="1">
    <location>
        <begin position="125"/>
        <end position="136"/>
    </location>
</feature>
<proteinExistence type="predicted"/>
<evidence type="ECO:0000256" key="1">
    <source>
        <dbReference type="SAM" id="MobiDB-lite"/>
    </source>
</evidence>
<reference evidence="3 4" key="1">
    <citation type="submission" date="2018-08" db="EMBL/GenBank/DDBJ databases">
        <authorList>
            <person name="Laetsch R D."/>
            <person name="Stevens L."/>
            <person name="Kumar S."/>
            <person name="Blaxter L. M."/>
        </authorList>
    </citation>
    <scope>NUCLEOTIDE SEQUENCE [LARGE SCALE GENOMIC DNA]</scope>
</reference>
<dbReference type="AlphaFoldDB" id="A0A498SYR1"/>
<name>A0A498SYR1_ACAVI</name>
<evidence type="ECO:0000313" key="3">
    <source>
        <dbReference type="EMBL" id="VBB34507.1"/>
    </source>
</evidence>
<dbReference type="EMBL" id="UPTC01003607">
    <property type="protein sequence ID" value="VBB34507.1"/>
    <property type="molecule type" value="Genomic_DNA"/>
</dbReference>